<comment type="subcellular location">
    <subcellularLocation>
        <location evidence="1 6">Cell membrane</location>
        <topology evidence="1 6">Multi-pass membrane protein</topology>
    </subcellularLocation>
</comment>
<keyword evidence="2 6" id="KW-1003">Cell membrane</keyword>
<keyword evidence="4 6" id="KW-1133">Transmembrane helix</keyword>
<feature type="domain" description="VTT" evidence="7">
    <location>
        <begin position="64"/>
        <end position="181"/>
    </location>
</feature>
<dbReference type="InterPro" id="IPR032816">
    <property type="entry name" value="VTT_dom"/>
</dbReference>
<reference evidence="8 9" key="1">
    <citation type="submission" date="2021-03" db="EMBL/GenBank/DDBJ databases">
        <title>Complete genome of Parasphingorhabdus_sp.JHSY0214.</title>
        <authorList>
            <person name="Yoo J.H."/>
            <person name="Bae J.W."/>
        </authorList>
    </citation>
    <scope>NUCLEOTIDE SEQUENCE [LARGE SCALE GENOMIC DNA]</scope>
    <source>
        <strain evidence="8 9">JHSY0214</strain>
    </source>
</reference>
<evidence type="ECO:0000256" key="5">
    <source>
        <dbReference type="ARBA" id="ARBA00023136"/>
    </source>
</evidence>
<evidence type="ECO:0000256" key="6">
    <source>
        <dbReference type="RuleBase" id="RU366058"/>
    </source>
</evidence>
<name>A0ABX7T9K2_9SPHN</name>
<sequence length="223" mass="24263">MRPLLKIMAALTFVFLTIFLIGQLFGILTVDRVRGVLEAAQQVDPVYIFGAIVILLLLDILLSVPTLATTLLAGFFLGFPIGAAAVFTGLTFAMLTGYTLSRKYGHRAISILIKDETERALMAEAFARSGPAMIMLARAAPMVPEVTACMAGVTRMPLPRYLIFYALGTIPYVGIAAYAGSVSSLDNPQPAIFTALGLYALLWTGWFIYQRVEKRKKPSNPLP</sequence>
<dbReference type="EMBL" id="CP071794">
    <property type="protein sequence ID" value="QTD56758.1"/>
    <property type="molecule type" value="Genomic_DNA"/>
</dbReference>
<evidence type="ECO:0000313" key="9">
    <source>
        <dbReference type="Proteomes" id="UP000663923"/>
    </source>
</evidence>
<organism evidence="8 9">
    <name type="scientific">Parasphingorhabdus cellanae</name>
    <dbReference type="NCBI Taxonomy" id="2806553"/>
    <lineage>
        <taxon>Bacteria</taxon>
        <taxon>Pseudomonadati</taxon>
        <taxon>Pseudomonadota</taxon>
        <taxon>Alphaproteobacteria</taxon>
        <taxon>Sphingomonadales</taxon>
        <taxon>Sphingomonadaceae</taxon>
        <taxon>Parasphingorhabdus</taxon>
    </lineage>
</organism>
<dbReference type="InterPro" id="IPR015414">
    <property type="entry name" value="TMEM64"/>
</dbReference>
<feature type="transmembrane region" description="Helical" evidence="6">
    <location>
        <begin position="161"/>
        <end position="179"/>
    </location>
</feature>
<proteinExistence type="inferred from homology"/>
<dbReference type="PANTHER" id="PTHR12677:SF59">
    <property type="entry name" value="GOLGI APPARATUS MEMBRANE PROTEIN TVP38-RELATED"/>
    <property type="match status" value="1"/>
</dbReference>
<dbReference type="Proteomes" id="UP000663923">
    <property type="component" value="Chromosome"/>
</dbReference>
<feature type="transmembrane region" description="Helical" evidence="6">
    <location>
        <begin position="191"/>
        <end position="209"/>
    </location>
</feature>
<dbReference type="RefSeq" id="WP_207988700.1">
    <property type="nucleotide sequence ID" value="NZ_CP071794.1"/>
</dbReference>
<keyword evidence="3 6" id="KW-0812">Transmembrane</keyword>
<evidence type="ECO:0000313" key="8">
    <source>
        <dbReference type="EMBL" id="QTD56758.1"/>
    </source>
</evidence>
<keyword evidence="9" id="KW-1185">Reference proteome</keyword>
<evidence type="ECO:0000256" key="1">
    <source>
        <dbReference type="ARBA" id="ARBA00004651"/>
    </source>
</evidence>
<dbReference type="PANTHER" id="PTHR12677">
    <property type="entry name" value="GOLGI APPARATUS MEMBRANE PROTEIN TVP38-RELATED"/>
    <property type="match status" value="1"/>
</dbReference>
<evidence type="ECO:0000256" key="2">
    <source>
        <dbReference type="ARBA" id="ARBA00022475"/>
    </source>
</evidence>
<evidence type="ECO:0000256" key="4">
    <source>
        <dbReference type="ARBA" id="ARBA00022989"/>
    </source>
</evidence>
<comment type="similarity">
    <text evidence="6">Belongs to the TVP38/TMEM64 family.</text>
</comment>
<accession>A0ABX7T9K2</accession>
<evidence type="ECO:0000256" key="3">
    <source>
        <dbReference type="ARBA" id="ARBA00022692"/>
    </source>
</evidence>
<gene>
    <name evidence="8" type="ORF">J4G78_04045</name>
</gene>
<evidence type="ECO:0000259" key="7">
    <source>
        <dbReference type="Pfam" id="PF09335"/>
    </source>
</evidence>
<dbReference type="Pfam" id="PF09335">
    <property type="entry name" value="VTT_dom"/>
    <property type="match status" value="1"/>
</dbReference>
<protein>
    <recommendedName>
        <fullName evidence="6">TVP38/TMEM64 family membrane protein</fullName>
    </recommendedName>
</protein>
<feature type="transmembrane region" description="Helical" evidence="6">
    <location>
        <begin position="74"/>
        <end position="100"/>
    </location>
</feature>
<feature type="transmembrane region" description="Helical" evidence="6">
    <location>
        <begin position="6"/>
        <end position="25"/>
    </location>
</feature>
<keyword evidence="5 6" id="KW-0472">Membrane</keyword>
<feature type="transmembrane region" description="Helical" evidence="6">
    <location>
        <begin position="46"/>
        <end position="68"/>
    </location>
</feature>